<feature type="region of interest" description="Disordered" evidence="5">
    <location>
        <begin position="177"/>
        <end position="199"/>
    </location>
</feature>
<dbReference type="InParanoid" id="D6Z275"/>
<evidence type="ECO:0000256" key="4">
    <source>
        <dbReference type="ARBA" id="ARBA00022884"/>
    </source>
</evidence>
<dbReference type="NCBIfam" id="NF003593">
    <property type="entry name" value="PRK05255.1-1"/>
    <property type="match status" value="1"/>
</dbReference>
<dbReference type="Proteomes" id="UP000001508">
    <property type="component" value="Chromosome"/>
</dbReference>
<keyword evidence="4" id="KW-0694">RNA-binding</keyword>
<dbReference type="GO" id="GO:0019843">
    <property type="term" value="F:rRNA binding"/>
    <property type="evidence" value="ECO:0007669"/>
    <property type="project" value="UniProtKB-KW"/>
</dbReference>
<dbReference type="InterPro" id="IPR023153">
    <property type="entry name" value="DarP_sf"/>
</dbReference>
<sequence length="199" mass="22673">MKMDISKSEKKRQAARVEKMAGELAALSPGEIGNLPVDQELRREILAAGKLNAGARKRQVKFIAKELRNNEENYRQLADHLARQKGSKLKENEEFHQLEQLRQAIISEAIAAYEEARQEEIPMPDNWPSPALEHAAALFPELDPKEFRLAAARYARTRKTTHSREIFRALKGLQERQKLQQALTTEEKAAPTSEPQDQP</sequence>
<dbReference type="Gene3D" id="1.10.60.30">
    <property type="entry name" value="PSPTO4464-like domains"/>
    <property type="match status" value="1"/>
</dbReference>
<evidence type="ECO:0000256" key="2">
    <source>
        <dbReference type="ARBA" id="ARBA00022517"/>
    </source>
</evidence>
<keyword evidence="2" id="KW-0690">Ribosome biogenesis</keyword>
<dbReference type="SUPFAM" id="SSF158710">
    <property type="entry name" value="PSPTO4464-like"/>
    <property type="match status" value="1"/>
</dbReference>
<organism evidence="6 7">
    <name type="scientific">Desulfurivibrio alkaliphilus (strain DSM 19089 / UNIQEM U267 / AHT2)</name>
    <dbReference type="NCBI Taxonomy" id="589865"/>
    <lineage>
        <taxon>Bacteria</taxon>
        <taxon>Pseudomonadati</taxon>
        <taxon>Thermodesulfobacteriota</taxon>
        <taxon>Desulfobulbia</taxon>
        <taxon>Desulfobulbales</taxon>
        <taxon>Desulfobulbaceae</taxon>
        <taxon>Desulfurivibrio</taxon>
    </lineage>
</organism>
<protein>
    <recommendedName>
        <fullName evidence="8">DUF615 domain-containing protein</fullName>
    </recommendedName>
</protein>
<name>D6Z275_DESAT</name>
<dbReference type="KEGG" id="dak:DaAHT2_0947"/>
<proteinExistence type="predicted"/>
<keyword evidence="1" id="KW-0963">Cytoplasm</keyword>
<dbReference type="GO" id="GO:0005829">
    <property type="term" value="C:cytosol"/>
    <property type="evidence" value="ECO:0007669"/>
    <property type="project" value="TreeGrafter"/>
</dbReference>
<dbReference type="FunCoup" id="D6Z275">
    <property type="interactions" value="38"/>
</dbReference>
<evidence type="ECO:0000256" key="1">
    <source>
        <dbReference type="ARBA" id="ARBA00022490"/>
    </source>
</evidence>
<evidence type="ECO:0000256" key="5">
    <source>
        <dbReference type="SAM" id="MobiDB-lite"/>
    </source>
</evidence>
<dbReference type="PANTHER" id="PTHR38101">
    <property type="entry name" value="UPF0307 PROTEIN YJGA"/>
    <property type="match status" value="1"/>
</dbReference>
<dbReference type="OrthoDB" id="5431727at2"/>
<gene>
    <name evidence="6" type="ordered locus">DaAHT2_0947</name>
</gene>
<evidence type="ECO:0000313" key="7">
    <source>
        <dbReference type="Proteomes" id="UP000001508"/>
    </source>
</evidence>
<evidence type="ECO:0008006" key="8">
    <source>
        <dbReference type="Google" id="ProtNLM"/>
    </source>
</evidence>
<dbReference type="Pfam" id="PF04751">
    <property type="entry name" value="DarP"/>
    <property type="match status" value="1"/>
</dbReference>
<accession>D6Z275</accession>
<dbReference type="STRING" id="589865.DaAHT2_0947"/>
<dbReference type="HOGENOM" id="CLU_126460_0_0_7"/>
<dbReference type="EMBL" id="CP001940">
    <property type="protein sequence ID" value="ADH85650.1"/>
    <property type="molecule type" value="Genomic_DNA"/>
</dbReference>
<keyword evidence="3" id="KW-0699">rRNA-binding</keyword>
<dbReference type="InterPro" id="IPR006839">
    <property type="entry name" value="DarP"/>
</dbReference>
<dbReference type="RefSeq" id="WP_013163180.1">
    <property type="nucleotide sequence ID" value="NC_014216.1"/>
</dbReference>
<reference evidence="7" key="1">
    <citation type="submission" date="2010-02" db="EMBL/GenBank/DDBJ databases">
        <title>Complete sequence of Desulfurivibrio alkaliphilus AHT2.</title>
        <authorList>
            <consortium name="US DOE Joint Genome Institute"/>
            <person name="Pitluck S."/>
            <person name="Chertkov O."/>
            <person name="Detter J.C."/>
            <person name="Han C."/>
            <person name="Tapia R."/>
            <person name="Larimer F."/>
            <person name="Land M."/>
            <person name="Hauser L."/>
            <person name="Kyrpides N."/>
            <person name="Mikhailova N."/>
            <person name="Sorokin D.Y."/>
            <person name="Muyzer G."/>
            <person name="Woyke T."/>
        </authorList>
    </citation>
    <scope>NUCLEOTIDE SEQUENCE [LARGE SCALE GENOMIC DNA]</scope>
    <source>
        <strain evidence="7">DSM 19089 / UNIQEM U267 / AHT2</strain>
    </source>
</reference>
<dbReference type="eggNOG" id="COG3028">
    <property type="taxonomic scope" value="Bacteria"/>
</dbReference>
<dbReference type="AlphaFoldDB" id="D6Z275"/>
<evidence type="ECO:0000313" key="6">
    <source>
        <dbReference type="EMBL" id="ADH85650.1"/>
    </source>
</evidence>
<dbReference type="CDD" id="cd16331">
    <property type="entry name" value="YjgA-like"/>
    <property type="match status" value="1"/>
</dbReference>
<dbReference type="GO" id="GO:0042254">
    <property type="term" value="P:ribosome biogenesis"/>
    <property type="evidence" value="ECO:0007669"/>
    <property type="project" value="UniProtKB-KW"/>
</dbReference>
<evidence type="ECO:0000256" key="3">
    <source>
        <dbReference type="ARBA" id="ARBA00022730"/>
    </source>
</evidence>
<keyword evidence="7" id="KW-1185">Reference proteome</keyword>
<dbReference type="PANTHER" id="PTHR38101:SF1">
    <property type="entry name" value="UPF0307 PROTEIN YJGA"/>
    <property type="match status" value="1"/>
</dbReference>